<comment type="caution">
    <text evidence="4">The sequence shown here is derived from an EMBL/GenBank/DDBJ whole genome shotgun (WGS) entry which is preliminary data.</text>
</comment>
<organism evidence="4 5">
    <name type="scientific">Aphidius gifuensis</name>
    <name type="common">Parasitoid wasp</name>
    <dbReference type="NCBI Taxonomy" id="684658"/>
    <lineage>
        <taxon>Eukaryota</taxon>
        <taxon>Metazoa</taxon>
        <taxon>Ecdysozoa</taxon>
        <taxon>Arthropoda</taxon>
        <taxon>Hexapoda</taxon>
        <taxon>Insecta</taxon>
        <taxon>Pterygota</taxon>
        <taxon>Neoptera</taxon>
        <taxon>Endopterygota</taxon>
        <taxon>Hymenoptera</taxon>
        <taxon>Apocrita</taxon>
        <taxon>Ichneumonoidea</taxon>
        <taxon>Braconidae</taxon>
        <taxon>Aphidiinae</taxon>
        <taxon>Aphidius</taxon>
    </lineage>
</organism>
<reference evidence="4 5" key="1">
    <citation type="submission" date="2020-08" db="EMBL/GenBank/DDBJ databases">
        <title>Aphidius gifuensis genome sequencing and assembly.</title>
        <authorList>
            <person name="Du Z."/>
        </authorList>
    </citation>
    <scope>NUCLEOTIDE SEQUENCE [LARGE SCALE GENOMIC DNA]</scope>
    <source>
        <strain evidence="4">YNYX2018</strain>
        <tissue evidence="4">Adults</tissue>
    </source>
</reference>
<evidence type="ECO:0000256" key="2">
    <source>
        <dbReference type="ARBA" id="ARBA00022723"/>
    </source>
</evidence>
<dbReference type="AlphaFoldDB" id="A0A834XW74"/>
<name>A0A834XW74_APHGI</name>
<comment type="cofactor">
    <cofactor evidence="1">
        <name>a divalent metal cation</name>
        <dbReference type="ChEBI" id="CHEBI:60240"/>
    </cofactor>
</comment>
<evidence type="ECO:0000313" key="5">
    <source>
        <dbReference type="Proteomes" id="UP000639338"/>
    </source>
</evidence>
<gene>
    <name evidence="4" type="ORF">HCN44_010327</name>
</gene>
<protein>
    <recommendedName>
        <fullName evidence="3">DDE Tnp4 domain-containing protein</fullName>
    </recommendedName>
</protein>
<dbReference type="EMBL" id="JACMRX010000003">
    <property type="protein sequence ID" value="KAF7993732.1"/>
    <property type="molecule type" value="Genomic_DNA"/>
</dbReference>
<dbReference type="Proteomes" id="UP000639338">
    <property type="component" value="Unassembled WGS sequence"/>
</dbReference>
<evidence type="ECO:0000313" key="4">
    <source>
        <dbReference type="EMBL" id="KAF7993732.1"/>
    </source>
</evidence>
<dbReference type="GO" id="GO:0046872">
    <property type="term" value="F:metal ion binding"/>
    <property type="evidence" value="ECO:0007669"/>
    <property type="project" value="UniProtKB-KW"/>
</dbReference>
<dbReference type="OrthoDB" id="7682542at2759"/>
<feature type="domain" description="DDE Tnp4" evidence="3">
    <location>
        <begin position="145"/>
        <end position="198"/>
    </location>
</feature>
<evidence type="ECO:0000256" key="1">
    <source>
        <dbReference type="ARBA" id="ARBA00001968"/>
    </source>
</evidence>
<proteinExistence type="predicted"/>
<dbReference type="InterPro" id="IPR027806">
    <property type="entry name" value="HARBI1_dom"/>
</dbReference>
<dbReference type="Pfam" id="PF13359">
    <property type="entry name" value="DDE_Tnp_4"/>
    <property type="match status" value="1"/>
</dbReference>
<sequence>MTTGTSETKAYRVWLTNENKLKISRDVIILDDDVDNNNIKIINEEHLLSENEFINNEDNEHEENMIQNYDNNTSINDGFKGFSPASISKSNQNVNKHQEKMNKIINLDLEQDNVTPRGKGRPIRTGGRGRPRKVYQNVQHQKTILRPAENQRDYYNRKRYHSIVLQVDATSDKNIIDFYVGEPGSMHDARVCRRLPMYIRAHAMYSS</sequence>
<accession>A0A834XW74</accession>
<keyword evidence="5" id="KW-1185">Reference proteome</keyword>
<evidence type="ECO:0000259" key="3">
    <source>
        <dbReference type="Pfam" id="PF13359"/>
    </source>
</evidence>
<keyword evidence="2" id="KW-0479">Metal-binding</keyword>